<gene>
    <name evidence="3" type="ORF">PHMEG_00035602</name>
</gene>
<feature type="compositionally biased region" description="Basic residues" evidence="2">
    <location>
        <begin position="219"/>
        <end position="229"/>
    </location>
</feature>
<keyword evidence="4" id="KW-1185">Reference proteome</keyword>
<name>A0A225UPY3_9STRA</name>
<evidence type="ECO:0000256" key="1">
    <source>
        <dbReference type="SAM" id="Coils"/>
    </source>
</evidence>
<dbReference type="Proteomes" id="UP000198211">
    <property type="component" value="Unassembled WGS sequence"/>
</dbReference>
<evidence type="ECO:0000313" key="3">
    <source>
        <dbReference type="EMBL" id="OWY94616.1"/>
    </source>
</evidence>
<reference evidence="4" key="1">
    <citation type="submission" date="2017-03" db="EMBL/GenBank/DDBJ databases">
        <title>Phytopthora megakarya and P. palmivora, two closely related causual agents of cacao black pod achieved similar genome size and gene model numbers by different mechanisms.</title>
        <authorList>
            <person name="Ali S."/>
            <person name="Shao J."/>
            <person name="Larry D.J."/>
            <person name="Kronmiller B."/>
            <person name="Shen D."/>
            <person name="Strem M.D."/>
            <person name="Melnick R.L."/>
            <person name="Guiltinan M.J."/>
            <person name="Tyler B.M."/>
            <person name="Meinhardt L.W."/>
            <person name="Bailey B.A."/>
        </authorList>
    </citation>
    <scope>NUCLEOTIDE SEQUENCE [LARGE SCALE GENOMIC DNA]</scope>
    <source>
        <strain evidence="4">zdho120</strain>
    </source>
</reference>
<keyword evidence="1" id="KW-0175">Coiled coil</keyword>
<sequence>MTPSSLWREFQREVASILTEFTPDQLAQQIFGTVSVLRKVTAERTMLSRQLALADQTTQDVTKGLVEIERLNKELVFVRDSLKRHIQKQDEDHEFHAGRHRADLQKYLAEEQANVRGLQVQVSTLQARLRAEDARRVCNGLACVRSWNTVGITPRFLPLGEPLFLSWLLPIRRYQLPPTYPCRVQMMMMMERAKMTAHPRGSFLDLTRDSETKPSGGGAKRKRSSKGTKKAREQISPDVPAEIQEYLSAWIRESADPCRPDGELLLRDVELAREMLKPFPVIWSSLRLDVRALILYGVNYEGALEWLGEDRSVHGCFHQGPLLEMLLRMMFWNELDDTPWTKYVPRRYFLHAPNWIRFWKTMNTPAFEGHSCPSLRVLWVAKPRLLNVTIPRIKIGPTILTMPKMMTTTMTIPWRNLRPNVLVLKQNDFPLLLRRLKILSNANINGKLVPP</sequence>
<dbReference type="EMBL" id="NBNE01014088">
    <property type="protein sequence ID" value="OWY94616.1"/>
    <property type="molecule type" value="Genomic_DNA"/>
</dbReference>
<organism evidence="3 4">
    <name type="scientific">Phytophthora megakarya</name>
    <dbReference type="NCBI Taxonomy" id="4795"/>
    <lineage>
        <taxon>Eukaryota</taxon>
        <taxon>Sar</taxon>
        <taxon>Stramenopiles</taxon>
        <taxon>Oomycota</taxon>
        <taxon>Peronosporomycetes</taxon>
        <taxon>Peronosporales</taxon>
        <taxon>Peronosporaceae</taxon>
        <taxon>Phytophthora</taxon>
    </lineage>
</organism>
<feature type="region of interest" description="Disordered" evidence="2">
    <location>
        <begin position="200"/>
        <end position="235"/>
    </location>
</feature>
<accession>A0A225UPY3</accession>
<comment type="caution">
    <text evidence="3">The sequence shown here is derived from an EMBL/GenBank/DDBJ whole genome shotgun (WGS) entry which is preliminary data.</text>
</comment>
<evidence type="ECO:0000256" key="2">
    <source>
        <dbReference type="SAM" id="MobiDB-lite"/>
    </source>
</evidence>
<dbReference type="AlphaFoldDB" id="A0A225UPY3"/>
<feature type="coiled-coil region" evidence="1">
    <location>
        <begin position="68"/>
        <end position="128"/>
    </location>
</feature>
<evidence type="ECO:0000313" key="4">
    <source>
        <dbReference type="Proteomes" id="UP000198211"/>
    </source>
</evidence>
<proteinExistence type="predicted"/>
<protein>
    <submittedName>
        <fullName evidence="3">Uncharacterized protein</fullName>
    </submittedName>
</protein>